<evidence type="ECO:0000313" key="1">
    <source>
        <dbReference type="EMBL" id="PIL26761.1"/>
    </source>
</evidence>
<dbReference type="OrthoDB" id="2766152at2759"/>
<comment type="caution">
    <text evidence="1">The sequence shown here is derived from an EMBL/GenBank/DDBJ whole genome shotgun (WGS) entry which is preliminary data.</text>
</comment>
<gene>
    <name evidence="1" type="ORF">GSI_11176</name>
</gene>
<accession>A0A2G8RZ15</accession>
<sequence length="488" mass="54717">MATTIPAGYTPSVAELLFVLSESAKLVRYTNKGPQHRIREITEDSIVRILAIHTTPASGAVCLDIGPDRNPTLLISSDDPAFLSHISVATPLIRSLASAAIAFDSEAAHTAQCGLITYILQHSLGPHVADYNQLHNKLREDLEANMFKDVTMASEGSEVIWLRKEVEVWCDGLKVALDVIEKAPNKVLPGDFEEVDMFWAWAKRQYAFLVRFKNAYAHVRKYSDQRPRRLINGRFGHIDLPSAVNLLRYMGHIIRAIVPPLMRLANPETDRSQFAWLTNLPTRKLETVQSSALADLSSIDIDPLGLKDWLSTLVRNPLRKHDSERKVVESVIPVESVGQRWASYVENSSVHPEVTQLIDMINTSLASNSDPNVPIQWVHRSLIACPDTCCHACALLCEAIKNAYGLTPRNLYISPIQGDIAIAQYQSPCRIPALPEKVEEELKKLLSEKIKAIVNFEIERRINKDLVRRVEERRGVVFPSDSSTDDVR</sequence>
<name>A0A2G8RZ15_9APHY</name>
<reference evidence="1 2" key="1">
    <citation type="journal article" date="2015" name="Sci. Rep.">
        <title>Chromosome-level genome map provides insights into diverse defense mechanisms in the medicinal fungus Ganoderma sinense.</title>
        <authorList>
            <person name="Zhu Y."/>
            <person name="Xu J."/>
            <person name="Sun C."/>
            <person name="Zhou S."/>
            <person name="Xu H."/>
            <person name="Nelson D.R."/>
            <person name="Qian J."/>
            <person name="Song J."/>
            <person name="Luo H."/>
            <person name="Xiang L."/>
            <person name="Li Y."/>
            <person name="Xu Z."/>
            <person name="Ji A."/>
            <person name="Wang L."/>
            <person name="Lu S."/>
            <person name="Hayward A."/>
            <person name="Sun W."/>
            <person name="Li X."/>
            <person name="Schwartz D.C."/>
            <person name="Wang Y."/>
            <person name="Chen S."/>
        </authorList>
    </citation>
    <scope>NUCLEOTIDE SEQUENCE [LARGE SCALE GENOMIC DNA]</scope>
    <source>
        <strain evidence="1 2">ZZ0214-1</strain>
    </source>
</reference>
<proteinExistence type="predicted"/>
<organism evidence="1 2">
    <name type="scientific">Ganoderma sinense ZZ0214-1</name>
    <dbReference type="NCBI Taxonomy" id="1077348"/>
    <lineage>
        <taxon>Eukaryota</taxon>
        <taxon>Fungi</taxon>
        <taxon>Dikarya</taxon>
        <taxon>Basidiomycota</taxon>
        <taxon>Agaricomycotina</taxon>
        <taxon>Agaricomycetes</taxon>
        <taxon>Polyporales</taxon>
        <taxon>Polyporaceae</taxon>
        <taxon>Ganoderma</taxon>
    </lineage>
</organism>
<keyword evidence="2" id="KW-1185">Reference proteome</keyword>
<evidence type="ECO:0000313" key="2">
    <source>
        <dbReference type="Proteomes" id="UP000230002"/>
    </source>
</evidence>
<protein>
    <submittedName>
        <fullName evidence="1">Uncharacterized protein</fullName>
    </submittedName>
</protein>
<dbReference type="EMBL" id="AYKW01000038">
    <property type="protein sequence ID" value="PIL26761.1"/>
    <property type="molecule type" value="Genomic_DNA"/>
</dbReference>
<dbReference type="Proteomes" id="UP000230002">
    <property type="component" value="Unassembled WGS sequence"/>
</dbReference>
<dbReference type="AlphaFoldDB" id="A0A2G8RZ15"/>